<proteinExistence type="predicted"/>
<dbReference type="EMBL" id="CADCXU010029718">
    <property type="protein sequence ID" value="CAB0015893.1"/>
    <property type="molecule type" value="Genomic_DNA"/>
</dbReference>
<keyword evidence="2" id="KW-1185">Reference proteome</keyword>
<organism evidence="1 2">
    <name type="scientific">Nesidiocoris tenuis</name>
    <dbReference type="NCBI Taxonomy" id="355587"/>
    <lineage>
        <taxon>Eukaryota</taxon>
        <taxon>Metazoa</taxon>
        <taxon>Ecdysozoa</taxon>
        <taxon>Arthropoda</taxon>
        <taxon>Hexapoda</taxon>
        <taxon>Insecta</taxon>
        <taxon>Pterygota</taxon>
        <taxon>Neoptera</taxon>
        <taxon>Paraneoptera</taxon>
        <taxon>Hemiptera</taxon>
        <taxon>Heteroptera</taxon>
        <taxon>Panheteroptera</taxon>
        <taxon>Cimicomorpha</taxon>
        <taxon>Miridae</taxon>
        <taxon>Dicyphina</taxon>
        <taxon>Nesidiocoris</taxon>
    </lineage>
</organism>
<protein>
    <recommendedName>
        <fullName evidence="3">DDE Tnp4 domain-containing protein</fullName>
    </recommendedName>
</protein>
<dbReference type="OrthoDB" id="5978526at2759"/>
<gene>
    <name evidence="1" type="ORF">NTEN_LOCUS20233</name>
</gene>
<evidence type="ECO:0000313" key="1">
    <source>
        <dbReference type="EMBL" id="CAB0015893.1"/>
    </source>
</evidence>
<evidence type="ECO:0008006" key="3">
    <source>
        <dbReference type="Google" id="ProtNLM"/>
    </source>
</evidence>
<name>A0A6H5HF16_9HEMI</name>
<sequence length="78" mass="8745">MLSFAGIWVETRMELTLRELCAALGTKYVLFGDPAYPISDVLISPFVASSTAQNAAHFNEMMASRWQAVEWDFGKVRT</sequence>
<accession>A0A6H5HF16</accession>
<dbReference type="Proteomes" id="UP000479000">
    <property type="component" value="Unassembled WGS sequence"/>
</dbReference>
<reference evidence="1 2" key="1">
    <citation type="submission" date="2020-02" db="EMBL/GenBank/DDBJ databases">
        <authorList>
            <person name="Ferguson B K."/>
        </authorList>
    </citation>
    <scope>NUCLEOTIDE SEQUENCE [LARGE SCALE GENOMIC DNA]</scope>
</reference>
<evidence type="ECO:0000313" key="2">
    <source>
        <dbReference type="Proteomes" id="UP000479000"/>
    </source>
</evidence>
<dbReference type="AlphaFoldDB" id="A0A6H5HF16"/>
<feature type="non-terminal residue" evidence="1">
    <location>
        <position position="78"/>
    </location>
</feature>